<proteinExistence type="predicted"/>
<name>A0ABT7WJ40_9GAMM</name>
<evidence type="ECO:0000256" key="1">
    <source>
        <dbReference type="ARBA" id="ARBA00023125"/>
    </source>
</evidence>
<feature type="DNA-binding region" description="H-T-H motif" evidence="2">
    <location>
        <begin position="30"/>
        <end position="49"/>
    </location>
</feature>
<dbReference type="Proteomes" id="UP001168524">
    <property type="component" value="Unassembled WGS sequence"/>
</dbReference>
<dbReference type="RefSeq" id="WP_267978988.1">
    <property type="nucleotide sequence ID" value="NZ_JAPQKF010000001.1"/>
</dbReference>
<evidence type="ECO:0000313" key="5">
    <source>
        <dbReference type="Proteomes" id="UP001168524"/>
    </source>
</evidence>
<dbReference type="EMBL" id="JAUDZE010000001">
    <property type="protein sequence ID" value="MDN0012691.1"/>
    <property type="molecule type" value="Genomic_DNA"/>
</dbReference>
<reference evidence="4" key="1">
    <citation type="submission" date="2023-06" db="EMBL/GenBank/DDBJ databases">
        <title>Two novel species of Acinetobacter isolated from motorbike repairing workshop in Vietnam.</title>
        <authorList>
            <person name="Le N.T.T."/>
        </authorList>
    </citation>
    <scope>NUCLEOTIDE SEQUENCE</scope>
    <source>
        <strain evidence="4">VNH17</strain>
    </source>
</reference>
<accession>A0ABT7WJ40</accession>
<dbReference type="PROSITE" id="PS50977">
    <property type="entry name" value="HTH_TETR_2"/>
    <property type="match status" value="1"/>
</dbReference>
<evidence type="ECO:0000313" key="4">
    <source>
        <dbReference type="EMBL" id="MDN0012691.1"/>
    </source>
</evidence>
<dbReference type="InterPro" id="IPR001647">
    <property type="entry name" value="HTH_TetR"/>
</dbReference>
<dbReference type="InterPro" id="IPR009057">
    <property type="entry name" value="Homeodomain-like_sf"/>
</dbReference>
<sequence>MPNLQISSRALSVLDYSRNLFNLYGFQQVGVDRIISETNVAKATFYRYFQSKEKLIELCLVFQKDTLKEKIRRIRTCCHHSNVVDQLRKIYLLHVDLNGPYHLLFKAIFELEKLYPKAYRIAVGYRKWLVRQIRSLLLKMKNTVTVEDAAIFLFIVDGSVIELLRMNWAERQDSLLDYFLLMI</sequence>
<dbReference type="SUPFAM" id="SSF46689">
    <property type="entry name" value="Homeodomain-like"/>
    <property type="match status" value="1"/>
</dbReference>
<comment type="caution">
    <text evidence="4">The sequence shown here is derived from an EMBL/GenBank/DDBJ whole genome shotgun (WGS) entry which is preliminary data.</text>
</comment>
<feature type="domain" description="HTH tetR-type" evidence="3">
    <location>
        <begin position="7"/>
        <end position="67"/>
    </location>
</feature>
<dbReference type="PRINTS" id="PR00455">
    <property type="entry name" value="HTHTETR"/>
</dbReference>
<gene>
    <name evidence="4" type="ORF">QTA56_00370</name>
</gene>
<dbReference type="Gene3D" id="1.10.357.10">
    <property type="entry name" value="Tetracycline Repressor, domain 2"/>
    <property type="match status" value="1"/>
</dbReference>
<keyword evidence="1 2" id="KW-0238">DNA-binding</keyword>
<keyword evidence="5" id="KW-1185">Reference proteome</keyword>
<dbReference type="Pfam" id="PF00440">
    <property type="entry name" value="TetR_N"/>
    <property type="match status" value="1"/>
</dbReference>
<protein>
    <submittedName>
        <fullName evidence="4">Helix-turn-helix domain-containing protein</fullName>
    </submittedName>
</protein>
<evidence type="ECO:0000256" key="2">
    <source>
        <dbReference type="PROSITE-ProRule" id="PRU00335"/>
    </source>
</evidence>
<organism evidence="4 5">
    <name type="scientific">Acinetobacter thutiue</name>
    <dbReference type="NCBI Taxonomy" id="2998078"/>
    <lineage>
        <taxon>Bacteria</taxon>
        <taxon>Pseudomonadati</taxon>
        <taxon>Pseudomonadota</taxon>
        <taxon>Gammaproteobacteria</taxon>
        <taxon>Moraxellales</taxon>
        <taxon>Moraxellaceae</taxon>
        <taxon>Acinetobacter</taxon>
    </lineage>
</organism>
<evidence type="ECO:0000259" key="3">
    <source>
        <dbReference type="PROSITE" id="PS50977"/>
    </source>
</evidence>